<evidence type="ECO:0000256" key="3">
    <source>
        <dbReference type="ARBA" id="ARBA00022692"/>
    </source>
</evidence>
<feature type="transmembrane region" description="Helical" evidence="11">
    <location>
        <begin position="264"/>
        <end position="285"/>
    </location>
</feature>
<evidence type="ECO:0000313" key="13">
    <source>
        <dbReference type="EMBL" id="GJN93749.1"/>
    </source>
</evidence>
<dbReference type="InterPro" id="IPR028055">
    <property type="entry name" value="YidC/Oxa/ALB_C"/>
</dbReference>
<evidence type="ECO:0000256" key="7">
    <source>
        <dbReference type="ARBA" id="ARBA00023128"/>
    </source>
</evidence>
<dbReference type="PANTHER" id="PTHR12428">
    <property type="entry name" value="OXA1"/>
    <property type="match status" value="1"/>
</dbReference>
<comment type="subcellular location">
    <subcellularLocation>
        <location evidence="9">Membrane</location>
        <topology evidence="9">Multi-pass membrane protein</topology>
    </subcellularLocation>
    <subcellularLocation>
        <location evidence="1">Mitochondrion inner membrane</location>
        <topology evidence="1">Multi-pass membrane protein</topology>
    </subcellularLocation>
</comment>
<dbReference type="PANTHER" id="PTHR12428:SF66">
    <property type="entry name" value="MITOCHONDRIAL INNER MEMBRANE PROTEIN OXA1L"/>
    <property type="match status" value="1"/>
</dbReference>
<keyword evidence="7" id="KW-0496">Mitochondrion</keyword>
<evidence type="ECO:0000256" key="10">
    <source>
        <dbReference type="SAM" id="MobiDB-lite"/>
    </source>
</evidence>
<keyword evidence="5" id="KW-0809">Transit peptide</keyword>
<organism evidence="13 14">
    <name type="scientific">Rhodotorula paludigena</name>
    <dbReference type="NCBI Taxonomy" id="86838"/>
    <lineage>
        <taxon>Eukaryota</taxon>
        <taxon>Fungi</taxon>
        <taxon>Dikarya</taxon>
        <taxon>Basidiomycota</taxon>
        <taxon>Pucciniomycotina</taxon>
        <taxon>Microbotryomycetes</taxon>
        <taxon>Sporidiobolales</taxon>
        <taxon>Sporidiobolaceae</taxon>
        <taxon>Rhodotorula</taxon>
    </lineage>
</organism>
<dbReference type="CDD" id="cd20069">
    <property type="entry name" value="5TM_Oxa1-like"/>
    <property type="match status" value="1"/>
</dbReference>
<evidence type="ECO:0000256" key="11">
    <source>
        <dbReference type="SAM" id="Phobius"/>
    </source>
</evidence>
<dbReference type="GO" id="GO:0032979">
    <property type="term" value="P:protein insertion into mitochondrial inner membrane from matrix"/>
    <property type="evidence" value="ECO:0007669"/>
    <property type="project" value="TreeGrafter"/>
</dbReference>
<feature type="region of interest" description="Disordered" evidence="10">
    <location>
        <begin position="481"/>
        <end position="519"/>
    </location>
</feature>
<feature type="transmembrane region" description="Helical" evidence="11">
    <location>
        <begin position="309"/>
        <end position="328"/>
    </location>
</feature>
<reference evidence="13 14" key="1">
    <citation type="submission" date="2021-12" db="EMBL/GenBank/DDBJ databases">
        <title>High titer production of polyol ester of fatty acids by Rhodotorula paludigena BS15 towards product separation-free biomass refinery.</title>
        <authorList>
            <person name="Mano J."/>
            <person name="Ono H."/>
            <person name="Tanaka T."/>
            <person name="Naito K."/>
            <person name="Sushida H."/>
            <person name="Ike M."/>
            <person name="Tokuyasu K."/>
            <person name="Kitaoka M."/>
        </authorList>
    </citation>
    <scope>NUCLEOTIDE SEQUENCE [LARGE SCALE GENOMIC DNA]</scope>
    <source>
        <strain evidence="13 14">BS15</strain>
    </source>
</reference>
<comment type="similarity">
    <text evidence="2 9">Belongs to the OXA1/ALB3/YidC family.</text>
</comment>
<feature type="transmembrane region" description="Helical" evidence="11">
    <location>
        <begin position="349"/>
        <end position="368"/>
    </location>
</feature>
<dbReference type="Pfam" id="PF02096">
    <property type="entry name" value="60KD_IMP"/>
    <property type="match status" value="1"/>
</dbReference>
<keyword evidence="4" id="KW-0999">Mitochondrion inner membrane</keyword>
<dbReference type="InterPro" id="IPR001708">
    <property type="entry name" value="YidC/ALB3/OXA1/COX18"/>
</dbReference>
<keyword evidence="14" id="KW-1185">Reference proteome</keyword>
<dbReference type="NCBIfam" id="TIGR03592">
    <property type="entry name" value="yidC_oxa1_cterm"/>
    <property type="match status" value="1"/>
</dbReference>
<evidence type="ECO:0000256" key="5">
    <source>
        <dbReference type="ARBA" id="ARBA00022946"/>
    </source>
</evidence>
<evidence type="ECO:0000313" key="14">
    <source>
        <dbReference type="Proteomes" id="UP001342314"/>
    </source>
</evidence>
<evidence type="ECO:0000256" key="6">
    <source>
        <dbReference type="ARBA" id="ARBA00022989"/>
    </source>
</evidence>
<protein>
    <recommendedName>
        <fullName evidence="12">Membrane insertase YidC/Oxa/ALB C-terminal domain-containing protein</fullName>
    </recommendedName>
</protein>
<evidence type="ECO:0000256" key="1">
    <source>
        <dbReference type="ARBA" id="ARBA00004448"/>
    </source>
</evidence>
<feature type="domain" description="Membrane insertase YidC/Oxa/ALB C-terminal" evidence="12">
    <location>
        <begin position="187"/>
        <end position="382"/>
    </location>
</feature>
<keyword evidence="6 11" id="KW-1133">Transmembrane helix</keyword>
<dbReference type="AlphaFoldDB" id="A0AAV5GUY1"/>
<evidence type="ECO:0000256" key="9">
    <source>
        <dbReference type="RuleBase" id="RU003945"/>
    </source>
</evidence>
<dbReference type="EMBL" id="BQKY01000015">
    <property type="protein sequence ID" value="GJN93749.1"/>
    <property type="molecule type" value="Genomic_DNA"/>
</dbReference>
<proteinExistence type="inferred from homology"/>
<evidence type="ECO:0000256" key="8">
    <source>
        <dbReference type="ARBA" id="ARBA00023136"/>
    </source>
</evidence>
<feature type="transmembrane region" description="Helical" evidence="11">
    <location>
        <begin position="185"/>
        <end position="205"/>
    </location>
</feature>
<comment type="caution">
    <text evidence="13">The sequence shown here is derived from an EMBL/GenBank/DDBJ whole genome shotgun (WGS) entry which is preliminary data.</text>
</comment>
<dbReference type="Proteomes" id="UP001342314">
    <property type="component" value="Unassembled WGS sequence"/>
</dbReference>
<evidence type="ECO:0000256" key="4">
    <source>
        <dbReference type="ARBA" id="ARBA00022792"/>
    </source>
</evidence>
<keyword evidence="8 11" id="KW-0472">Membrane</keyword>
<sequence>MAAAAPARALRVALAQSARSAFPPFAQRAPLAAALLTPLRASPSSRLSPSAFSPAFTTRRTFASTPAARGWLPGFLGGSSAPQKQDALATVESTSAAAAPPFAAEPVDATPVDAAAPPASSAAPAVEAAPAQAESVVHNVYDGIATGSLDLSSLAGSFGPHPIMRLQSLFLHLHESFPLLGHPGLQWALLIPVVTLFLRVLLFPFQVRAQSNAARLAIIQPEMLKGMNKLKDAKARGDFHAMQAAQMETQALMKKHDVNPIRNLVFPLAQATVFMCMFFALRGLANSGLLSMQTEGFGWVQDLSQPDPYYLLPVTSTALTLATLELGVDSSTQVQTTTTKNMKMLFRAMVLLALPFVAYFPAALLLYWTTNNFLSLAQSSFLKLPFARSLFGIPTPPPKPQPGDANYVPEPSFSEAFKNMQTGMAEKWEETQQQTQKQRELDARFRAAQAGGNHAEVYTPRRALRRPVSDGGVEQIAAELIRTGQTHRPNVIQAETLGAHEAERNRRVAEARRRRLAKK</sequence>
<feature type="compositionally biased region" description="Basic and acidic residues" evidence="10">
    <location>
        <begin position="498"/>
        <end position="511"/>
    </location>
</feature>
<dbReference type="GO" id="GO:0005743">
    <property type="term" value="C:mitochondrial inner membrane"/>
    <property type="evidence" value="ECO:0007669"/>
    <property type="project" value="UniProtKB-SubCell"/>
</dbReference>
<keyword evidence="3 9" id="KW-0812">Transmembrane</keyword>
<name>A0AAV5GUY1_9BASI</name>
<evidence type="ECO:0000259" key="12">
    <source>
        <dbReference type="Pfam" id="PF02096"/>
    </source>
</evidence>
<accession>A0AAV5GUY1</accession>
<dbReference type="GO" id="GO:0032977">
    <property type="term" value="F:membrane insertase activity"/>
    <property type="evidence" value="ECO:0007669"/>
    <property type="project" value="InterPro"/>
</dbReference>
<evidence type="ECO:0000256" key="2">
    <source>
        <dbReference type="ARBA" id="ARBA00009877"/>
    </source>
</evidence>
<gene>
    <name evidence="13" type="ORF">Rhopal_006806-T1</name>
</gene>